<evidence type="ECO:0000256" key="6">
    <source>
        <dbReference type="SAM" id="Phobius"/>
    </source>
</evidence>
<dbReference type="PROSITE" id="PS00217">
    <property type="entry name" value="SUGAR_TRANSPORT_2"/>
    <property type="match status" value="1"/>
</dbReference>
<comment type="subcellular location">
    <subcellularLocation>
        <location evidence="1">Cell membrane</location>
        <topology evidence="1">Multi-pass membrane protein</topology>
    </subcellularLocation>
</comment>
<feature type="transmembrane region" description="Helical" evidence="6">
    <location>
        <begin position="96"/>
        <end position="122"/>
    </location>
</feature>
<dbReference type="PANTHER" id="PTHR23511">
    <property type="entry name" value="SYNAPTIC VESICLE GLYCOPROTEIN 2"/>
    <property type="match status" value="1"/>
</dbReference>
<evidence type="ECO:0000256" key="4">
    <source>
        <dbReference type="ARBA" id="ARBA00022989"/>
    </source>
</evidence>
<evidence type="ECO:0000256" key="5">
    <source>
        <dbReference type="ARBA" id="ARBA00023136"/>
    </source>
</evidence>
<dbReference type="EMBL" id="PXYX01000064">
    <property type="protein sequence ID" value="PSR23864.1"/>
    <property type="molecule type" value="Genomic_DNA"/>
</dbReference>
<reference evidence="8 9" key="1">
    <citation type="journal article" date="2014" name="BMC Genomics">
        <title>Comparison of environmental and isolate Sulfobacillus genomes reveals diverse carbon, sulfur, nitrogen, and hydrogen metabolisms.</title>
        <authorList>
            <person name="Justice N.B."/>
            <person name="Norman A."/>
            <person name="Brown C.T."/>
            <person name="Singh A."/>
            <person name="Thomas B.C."/>
            <person name="Banfield J.F."/>
        </authorList>
    </citation>
    <scope>NUCLEOTIDE SEQUENCE [LARGE SCALE GENOMIC DNA]</scope>
    <source>
        <strain evidence="8">AMDSBA5</strain>
    </source>
</reference>
<evidence type="ECO:0000313" key="8">
    <source>
        <dbReference type="EMBL" id="PSR23864.1"/>
    </source>
</evidence>
<dbReference type="SUPFAM" id="SSF103473">
    <property type="entry name" value="MFS general substrate transporter"/>
    <property type="match status" value="1"/>
</dbReference>
<feature type="transmembrane region" description="Helical" evidence="6">
    <location>
        <begin position="65"/>
        <end position="84"/>
    </location>
</feature>
<dbReference type="Pfam" id="PF07690">
    <property type="entry name" value="MFS_1"/>
    <property type="match status" value="1"/>
</dbReference>
<organism evidence="8 9">
    <name type="scientific">Sulfobacillus thermosulfidooxidans</name>
    <dbReference type="NCBI Taxonomy" id="28034"/>
    <lineage>
        <taxon>Bacteria</taxon>
        <taxon>Bacillati</taxon>
        <taxon>Bacillota</taxon>
        <taxon>Clostridia</taxon>
        <taxon>Eubacteriales</taxon>
        <taxon>Clostridiales Family XVII. Incertae Sedis</taxon>
        <taxon>Sulfobacillus</taxon>
    </lineage>
</organism>
<dbReference type="AlphaFoldDB" id="A0A2T2WNQ2"/>
<dbReference type="Gene3D" id="1.20.1250.20">
    <property type="entry name" value="MFS general substrate transporter like domains"/>
    <property type="match status" value="1"/>
</dbReference>
<dbReference type="InterPro" id="IPR020846">
    <property type="entry name" value="MFS_dom"/>
</dbReference>
<keyword evidence="3 6" id="KW-0812">Transmembrane</keyword>
<accession>A0A2T2WNQ2</accession>
<gene>
    <name evidence="8" type="ORF">C7B47_15595</name>
</gene>
<dbReference type="InterPro" id="IPR005829">
    <property type="entry name" value="Sugar_transporter_CS"/>
</dbReference>
<protein>
    <recommendedName>
        <fullName evidence="7">Major facilitator superfamily (MFS) profile domain-containing protein</fullName>
    </recommendedName>
</protein>
<dbReference type="InterPro" id="IPR011701">
    <property type="entry name" value="MFS"/>
</dbReference>
<dbReference type="GO" id="GO:0005886">
    <property type="term" value="C:plasma membrane"/>
    <property type="evidence" value="ECO:0007669"/>
    <property type="project" value="UniProtKB-SubCell"/>
</dbReference>
<feature type="domain" description="Major facilitator superfamily (MFS) profile" evidence="7">
    <location>
        <begin position="29"/>
        <end position="191"/>
    </location>
</feature>
<evidence type="ECO:0000256" key="1">
    <source>
        <dbReference type="ARBA" id="ARBA00004651"/>
    </source>
</evidence>
<evidence type="ECO:0000256" key="3">
    <source>
        <dbReference type="ARBA" id="ARBA00022692"/>
    </source>
</evidence>
<keyword evidence="5 6" id="KW-0472">Membrane</keyword>
<dbReference type="Proteomes" id="UP000242705">
    <property type="component" value="Unassembled WGS sequence"/>
</dbReference>
<dbReference type="PROSITE" id="PS50850">
    <property type="entry name" value="MFS"/>
    <property type="match status" value="1"/>
</dbReference>
<keyword evidence="2" id="KW-0813">Transport</keyword>
<proteinExistence type="predicted"/>
<evidence type="ECO:0000256" key="2">
    <source>
        <dbReference type="ARBA" id="ARBA00022448"/>
    </source>
</evidence>
<feature type="transmembrane region" description="Helical" evidence="6">
    <location>
        <begin position="27"/>
        <end position="53"/>
    </location>
</feature>
<name>A0A2T2WNQ2_SULTH</name>
<feature type="transmembrane region" description="Helical" evidence="6">
    <location>
        <begin position="156"/>
        <end position="176"/>
    </location>
</feature>
<evidence type="ECO:0000313" key="9">
    <source>
        <dbReference type="Proteomes" id="UP000242705"/>
    </source>
</evidence>
<dbReference type="GO" id="GO:0022857">
    <property type="term" value="F:transmembrane transporter activity"/>
    <property type="evidence" value="ECO:0007669"/>
    <property type="project" value="InterPro"/>
</dbReference>
<keyword evidence="4 6" id="KW-1133">Transmembrane helix</keyword>
<comment type="caution">
    <text evidence="8">The sequence shown here is derived from an EMBL/GenBank/DDBJ whole genome shotgun (WGS) entry which is preliminary data.</text>
</comment>
<dbReference type="InterPro" id="IPR036259">
    <property type="entry name" value="MFS_trans_sf"/>
</dbReference>
<evidence type="ECO:0000259" key="7">
    <source>
        <dbReference type="PROSITE" id="PS50850"/>
    </source>
</evidence>
<sequence length="191" mass="21033">MLLKESTSLENNLLTRLDHLPIWPYPYSWLMIIGAGFFFAGLDMFATGFAIPVIAHQMRVPTTTAVWAISATLLGYLIGAYSVSRFSDNHGRRHGLIIATILFTLGSFLTALAPNIVSIIIFRGITGLGIGAEMATVTAYTNELSPSRLRGRNMSWVTRMAFIALSIIPFLPSGWYRLIHGDGGPSFSWVH</sequence>
<dbReference type="PANTHER" id="PTHR23511:SF34">
    <property type="entry name" value="SYNAPTIC VESICLE GLYCOPROTEIN 2"/>
    <property type="match status" value="1"/>
</dbReference>